<evidence type="ECO:0000256" key="5">
    <source>
        <dbReference type="ARBA" id="ARBA00022597"/>
    </source>
</evidence>
<evidence type="ECO:0000256" key="13">
    <source>
        <dbReference type="ARBA" id="ARBA00023237"/>
    </source>
</evidence>
<dbReference type="STRING" id="391038.Bphy_3278"/>
<evidence type="ECO:0000313" key="17">
    <source>
        <dbReference type="EMBL" id="ACC72434.1"/>
    </source>
</evidence>
<comment type="similarity">
    <text evidence="2">Belongs to the BexD/CtrA/VexA family.</text>
</comment>
<dbReference type="GO" id="GO:0015159">
    <property type="term" value="F:polysaccharide transmembrane transporter activity"/>
    <property type="evidence" value="ECO:0007669"/>
    <property type="project" value="InterPro"/>
</dbReference>
<sequence precursor="true">MRVSGKIAVRRINQLLYGLLRRASLCVVVPLALTACVMAPGMQMGSNPTLPVSVGNATTPASDVKVPIRDIDISLIEEQRIARSASVDSAVRQLVGESHKYTIGPGDVLQITVWDHPELAAAAGQQILGSRPSDPGVGFVVDQRGNIQFPYVGKLHVADLAPDEAQDRLLKELSKAYRDPQVTLRVASFRSKAVYVEGEVKAAGLQPLNDVPMTLLEAVNRAGGFTADADQGNLTLLRDGILYHISLSEMLDKSINPSDIHLRAGDLLRVAARSDSGIFVMGEVNKPAFALPMKTGRLTLGEALAQAGSINLNSADAQQMYVVRGAATNHPEVFHLNAESPVAMTLANEFQLEPKDVVYVDGNGLVRFSRVLSLLLPSYNAGMAAAYLAR</sequence>
<feature type="domain" description="SLBB" evidence="16">
    <location>
        <begin position="192"/>
        <end position="270"/>
    </location>
</feature>
<protein>
    <submittedName>
        <fullName evidence="17">Polysaccharide export protein</fullName>
    </submittedName>
</protein>
<evidence type="ECO:0000256" key="4">
    <source>
        <dbReference type="ARBA" id="ARBA00022452"/>
    </source>
</evidence>
<dbReference type="InterPro" id="IPR049712">
    <property type="entry name" value="Poly_export"/>
</dbReference>
<keyword evidence="14" id="KW-0449">Lipoprotein</keyword>
<keyword evidence="7" id="KW-0732">Signal</keyword>
<evidence type="ECO:0000259" key="15">
    <source>
        <dbReference type="Pfam" id="PF02563"/>
    </source>
</evidence>
<keyword evidence="6" id="KW-0812">Transmembrane</keyword>
<keyword evidence="4" id="KW-1134">Transmembrane beta strand</keyword>
<dbReference type="PANTHER" id="PTHR33619:SF3">
    <property type="entry name" value="POLYSACCHARIDE EXPORT PROTEIN GFCE-RELATED"/>
    <property type="match status" value="1"/>
</dbReference>
<dbReference type="GO" id="GO:0015288">
    <property type="term" value="F:porin activity"/>
    <property type="evidence" value="ECO:0007669"/>
    <property type="project" value="UniProtKB-KW"/>
</dbReference>
<evidence type="ECO:0000256" key="14">
    <source>
        <dbReference type="ARBA" id="ARBA00023288"/>
    </source>
</evidence>
<evidence type="ECO:0000256" key="6">
    <source>
        <dbReference type="ARBA" id="ARBA00022692"/>
    </source>
</evidence>
<feature type="domain" description="SLBB" evidence="16">
    <location>
        <begin position="278"/>
        <end position="360"/>
    </location>
</feature>
<dbReference type="eggNOG" id="COG1596">
    <property type="taxonomic scope" value="Bacteria"/>
</dbReference>
<evidence type="ECO:0000256" key="12">
    <source>
        <dbReference type="ARBA" id="ARBA00023139"/>
    </source>
</evidence>
<dbReference type="EMBL" id="CP001044">
    <property type="protein sequence ID" value="ACC72434.1"/>
    <property type="molecule type" value="Genomic_DNA"/>
</dbReference>
<evidence type="ECO:0000256" key="11">
    <source>
        <dbReference type="ARBA" id="ARBA00023136"/>
    </source>
</evidence>
<evidence type="ECO:0000256" key="1">
    <source>
        <dbReference type="ARBA" id="ARBA00004571"/>
    </source>
</evidence>
<dbReference type="GO" id="GO:0046930">
    <property type="term" value="C:pore complex"/>
    <property type="evidence" value="ECO:0007669"/>
    <property type="project" value="UniProtKB-KW"/>
</dbReference>
<dbReference type="Gene3D" id="3.10.560.10">
    <property type="entry name" value="Outer membrane lipoprotein wza domain like"/>
    <property type="match status" value="2"/>
</dbReference>
<dbReference type="GO" id="GO:0009279">
    <property type="term" value="C:cell outer membrane"/>
    <property type="evidence" value="ECO:0007669"/>
    <property type="project" value="UniProtKB-SubCell"/>
</dbReference>
<feature type="domain" description="Polysaccharide export protein N-terminal" evidence="15">
    <location>
        <begin position="97"/>
        <end position="186"/>
    </location>
</feature>
<dbReference type="Proteomes" id="UP000001192">
    <property type="component" value="Chromosome 2"/>
</dbReference>
<keyword evidence="3" id="KW-0813">Transport</keyword>
<dbReference type="GO" id="GO:0006811">
    <property type="term" value="P:monoatomic ion transport"/>
    <property type="evidence" value="ECO:0007669"/>
    <property type="project" value="UniProtKB-KW"/>
</dbReference>
<keyword evidence="11" id="KW-0472">Membrane</keyword>
<name>B2JS57_PARP8</name>
<evidence type="ECO:0000256" key="7">
    <source>
        <dbReference type="ARBA" id="ARBA00022729"/>
    </source>
</evidence>
<dbReference type="Pfam" id="PF22461">
    <property type="entry name" value="SLBB_2"/>
    <property type="match status" value="2"/>
</dbReference>
<keyword evidence="13" id="KW-0998">Cell outer membrane</keyword>
<dbReference type="PANTHER" id="PTHR33619">
    <property type="entry name" value="POLYSACCHARIDE EXPORT PROTEIN GFCE-RELATED"/>
    <property type="match status" value="1"/>
</dbReference>
<accession>B2JS57</accession>
<evidence type="ECO:0000313" key="18">
    <source>
        <dbReference type="Proteomes" id="UP000001192"/>
    </source>
</evidence>
<dbReference type="Gene3D" id="3.30.1950.10">
    <property type="entry name" value="wza like domain"/>
    <property type="match status" value="1"/>
</dbReference>
<evidence type="ECO:0000256" key="8">
    <source>
        <dbReference type="ARBA" id="ARBA00023047"/>
    </source>
</evidence>
<keyword evidence="12" id="KW-0564">Palmitate</keyword>
<keyword evidence="5" id="KW-0762">Sugar transport</keyword>
<evidence type="ECO:0000256" key="10">
    <source>
        <dbReference type="ARBA" id="ARBA00023114"/>
    </source>
</evidence>
<dbReference type="KEGG" id="bph:Bphy_3278"/>
<reference evidence="18" key="1">
    <citation type="journal article" date="2014" name="Stand. Genomic Sci.">
        <title>Complete genome sequence of Burkholderia phymatum STM815(T), a broad host range and efficient nitrogen-fixing symbiont of Mimosa species.</title>
        <authorList>
            <person name="Moulin L."/>
            <person name="Klonowska A."/>
            <person name="Caroline B."/>
            <person name="Booth K."/>
            <person name="Vriezen J.A."/>
            <person name="Melkonian R."/>
            <person name="James E.K."/>
            <person name="Young J.P."/>
            <person name="Bena G."/>
            <person name="Hauser L."/>
            <person name="Land M."/>
            <person name="Kyrpides N."/>
            <person name="Bruce D."/>
            <person name="Chain P."/>
            <person name="Copeland A."/>
            <person name="Pitluck S."/>
            <person name="Woyke T."/>
            <person name="Lizotte-Waniewski M."/>
            <person name="Bristow J."/>
            <person name="Riley M."/>
        </authorList>
    </citation>
    <scope>NUCLEOTIDE SEQUENCE [LARGE SCALE GENOMIC DNA]</scope>
    <source>
        <strain evidence="18">DSM 17167 / CIP 108236 / LMG 21445 / STM815</strain>
    </source>
</reference>
<evidence type="ECO:0000259" key="16">
    <source>
        <dbReference type="Pfam" id="PF22461"/>
    </source>
</evidence>
<dbReference type="OrthoDB" id="9815244at2"/>
<keyword evidence="18" id="KW-1185">Reference proteome</keyword>
<comment type="subcellular location">
    <subcellularLocation>
        <location evidence="1">Cell outer membrane</location>
        <topology evidence="1">Multi-pass membrane protein</topology>
    </subcellularLocation>
</comment>
<organism evidence="17 18">
    <name type="scientific">Paraburkholderia phymatum (strain DSM 17167 / CIP 108236 / LMG 21445 / STM815)</name>
    <name type="common">Burkholderia phymatum</name>
    <dbReference type="NCBI Taxonomy" id="391038"/>
    <lineage>
        <taxon>Bacteria</taxon>
        <taxon>Pseudomonadati</taxon>
        <taxon>Pseudomonadota</taxon>
        <taxon>Betaproteobacteria</taxon>
        <taxon>Burkholderiales</taxon>
        <taxon>Burkholderiaceae</taxon>
        <taxon>Paraburkholderia</taxon>
    </lineage>
</organism>
<proteinExistence type="inferred from homology"/>
<dbReference type="InterPro" id="IPR003715">
    <property type="entry name" value="Poly_export_N"/>
</dbReference>
<dbReference type="Pfam" id="PF02563">
    <property type="entry name" value="Poly_export"/>
    <property type="match status" value="1"/>
</dbReference>
<dbReference type="HOGENOM" id="CLU_038343_4_2_4"/>
<evidence type="ECO:0000256" key="3">
    <source>
        <dbReference type="ARBA" id="ARBA00022448"/>
    </source>
</evidence>
<dbReference type="InterPro" id="IPR054765">
    <property type="entry name" value="SLBB_dom"/>
</dbReference>
<keyword evidence="10" id="KW-0626">Porin</keyword>
<evidence type="ECO:0000256" key="2">
    <source>
        <dbReference type="ARBA" id="ARBA00009450"/>
    </source>
</evidence>
<evidence type="ECO:0000256" key="9">
    <source>
        <dbReference type="ARBA" id="ARBA00023065"/>
    </source>
</evidence>
<keyword evidence="9" id="KW-0406">Ion transport</keyword>
<keyword evidence="8" id="KW-0625">Polysaccharide transport</keyword>
<gene>
    <name evidence="17" type="ordered locus">Bphy_3278</name>
</gene>
<dbReference type="AlphaFoldDB" id="B2JS57"/>